<gene>
    <name evidence="2" type="ORF">C1SCF055_LOCUS27503</name>
</gene>
<dbReference type="AlphaFoldDB" id="A0A9P1D3U6"/>
<protein>
    <submittedName>
        <fullName evidence="4">7,8-didemethyl-8-hydroxy-5-deazariboflavin synthase</fullName>
    </submittedName>
</protein>
<evidence type="ECO:0000313" key="4">
    <source>
        <dbReference type="EMBL" id="CAL4788768.1"/>
    </source>
</evidence>
<reference evidence="3" key="2">
    <citation type="submission" date="2024-04" db="EMBL/GenBank/DDBJ databases">
        <authorList>
            <person name="Chen Y."/>
            <person name="Shah S."/>
            <person name="Dougan E. K."/>
            <person name="Thang M."/>
            <person name="Chan C."/>
        </authorList>
    </citation>
    <scope>NUCLEOTIDE SEQUENCE [LARGE SCALE GENOMIC DNA]</scope>
</reference>
<evidence type="ECO:0000313" key="2">
    <source>
        <dbReference type="EMBL" id="CAI4001456.1"/>
    </source>
</evidence>
<name>A0A9P1D3U6_9DINO</name>
<dbReference type="EMBL" id="CAMXCT010002941">
    <property type="protein sequence ID" value="CAI4001456.1"/>
    <property type="molecule type" value="Genomic_DNA"/>
</dbReference>
<organism evidence="2">
    <name type="scientific">Cladocopium goreaui</name>
    <dbReference type="NCBI Taxonomy" id="2562237"/>
    <lineage>
        <taxon>Eukaryota</taxon>
        <taxon>Sar</taxon>
        <taxon>Alveolata</taxon>
        <taxon>Dinophyceae</taxon>
        <taxon>Suessiales</taxon>
        <taxon>Symbiodiniaceae</taxon>
        <taxon>Cladocopium</taxon>
    </lineage>
</organism>
<evidence type="ECO:0000256" key="1">
    <source>
        <dbReference type="SAM" id="MobiDB-lite"/>
    </source>
</evidence>
<dbReference type="EMBL" id="CAMXCT020002941">
    <property type="protein sequence ID" value="CAL1154831.1"/>
    <property type="molecule type" value="Genomic_DNA"/>
</dbReference>
<reference evidence="2" key="1">
    <citation type="submission" date="2022-10" db="EMBL/GenBank/DDBJ databases">
        <authorList>
            <person name="Chen Y."/>
            <person name="Dougan E. K."/>
            <person name="Chan C."/>
            <person name="Rhodes N."/>
            <person name="Thang M."/>
        </authorList>
    </citation>
    <scope>NUCLEOTIDE SEQUENCE</scope>
</reference>
<dbReference type="Proteomes" id="UP001152797">
    <property type="component" value="Unassembled WGS sequence"/>
</dbReference>
<feature type="region of interest" description="Disordered" evidence="1">
    <location>
        <begin position="238"/>
        <end position="271"/>
    </location>
</feature>
<evidence type="ECO:0000313" key="5">
    <source>
        <dbReference type="Proteomes" id="UP001152797"/>
    </source>
</evidence>
<accession>A0A9P1D3U6</accession>
<sequence length="467" mass="51236">MSAETCAHIQLPVVQSNTSPAAVLKNRRKIEDALGSASLDVLNSVTQLYDKSEARSNDNRKTVQPAMVVTFTAHHANPWHQSNAFTTGTIGPAKLIAVANMLGVDREHGPPSVGARTEQQAEFARAALERLLALRKPEVHYYGMLREEQEDVKTQLGTQLYNHWDQSSEAPPKVRPREALEAPVLQALAWNNGEVHFPDQLLNKFPANSQERSDMLKIKHELADFFRSSMPVVKKEELESSPAAKPGTVPAVSPGRGPAPRAVGRPDWSIEDGARPVQCDAPIRLEHVPAASFGVTRLAQTAMTKNKPTLVVSSTFELWVGNEGYDEITVTRDIMGFHKGDYSEKVVAGDGSGERNAVCFRLLSDKDIVSHEKVFMSLADYFHFLSATKGVAEVELMNHVMKQKTYPETPAAADGDDTQCQTDPLPVPYRYNLTALKSGLCTVFKPAALSSDEAGESKTVRRGSEQI</sequence>
<dbReference type="EMBL" id="CAMXCT030002941">
    <property type="protein sequence ID" value="CAL4788768.1"/>
    <property type="molecule type" value="Genomic_DNA"/>
</dbReference>
<evidence type="ECO:0000313" key="3">
    <source>
        <dbReference type="EMBL" id="CAL1154831.1"/>
    </source>
</evidence>
<comment type="caution">
    <text evidence="2">The sequence shown here is derived from an EMBL/GenBank/DDBJ whole genome shotgun (WGS) entry which is preliminary data.</text>
</comment>
<keyword evidence="5" id="KW-1185">Reference proteome</keyword>
<proteinExistence type="predicted"/>